<dbReference type="InterPro" id="IPR016181">
    <property type="entry name" value="Acyl_CoA_acyltransferase"/>
</dbReference>
<dbReference type="GeneID" id="110219333"/>
<dbReference type="RefSeq" id="XP_020858234.1">
    <property type="nucleotide sequence ID" value="XM_021002575.1"/>
</dbReference>
<dbReference type="PANTHER" id="PTHR10908:SF0">
    <property type="entry name" value="SEROTONIN N-ACETYLTRANSFERASE"/>
    <property type="match status" value="1"/>
</dbReference>
<accession>A0A6P5LP74</accession>
<reference evidence="4" key="1">
    <citation type="submission" date="2025-08" db="UniProtKB">
        <authorList>
            <consortium name="RefSeq"/>
        </authorList>
    </citation>
    <scope>IDENTIFICATION</scope>
    <source>
        <tissue evidence="4">Spleen</tissue>
    </source>
</reference>
<keyword evidence="2" id="KW-0012">Acyltransferase</keyword>
<dbReference type="SUPFAM" id="SSF55729">
    <property type="entry name" value="Acyl-CoA N-acyltransferases (Nat)"/>
    <property type="match status" value="1"/>
</dbReference>
<name>A0A6P5LP74_PHACI</name>
<evidence type="ECO:0000256" key="1">
    <source>
        <dbReference type="ARBA" id="ARBA00022679"/>
    </source>
</evidence>
<dbReference type="CTD" id="15"/>
<dbReference type="AlphaFoldDB" id="A0A6P5LP74"/>
<gene>
    <name evidence="4" type="primary">AANAT</name>
</gene>
<keyword evidence="1" id="KW-0808">Transferase</keyword>
<dbReference type="Proteomes" id="UP000515140">
    <property type="component" value="Unplaced"/>
</dbReference>
<proteinExistence type="predicted"/>
<dbReference type="InterPro" id="IPR051635">
    <property type="entry name" value="SNAT-like"/>
</dbReference>
<organism evidence="3 4">
    <name type="scientific">Phascolarctos cinereus</name>
    <name type="common">Koala</name>
    <dbReference type="NCBI Taxonomy" id="38626"/>
    <lineage>
        <taxon>Eukaryota</taxon>
        <taxon>Metazoa</taxon>
        <taxon>Chordata</taxon>
        <taxon>Craniata</taxon>
        <taxon>Vertebrata</taxon>
        <taxon>Euteleostomi</taxon>
        <taxon>Mammalia</taxon>
        <taxon>Metatheria</taxon>
        <taxon>Diprotodontia</taxon>
        <taxon>Phascolarctidae</taxon>
        <taxon>Phascolarctos</taxon>
    </lineage>
</organism>
<protein>
    <submittedName>
        <fullName evidence="4">Serotonin N-acetyltransferase isoform X2</fullName>
    </submittedName>
</protein>
<dbReference type="GO" id="GO:0030187">
    <property type="term" value="P:melatonin biosynthetic process"/>
    <property type="evidence" value="ECO:0007669"/>
    <property type="project" value="TreeGrafter"/>
</dbReference>
<dbReference type="GO" id="GO:0007623">
    <property type="term" value="P:circadian rhythm"/>
    <property type="evidence" value="ECO:0007669"/>
    <property type="project" value="TreeGrafter"/>
</dbReference>
<dbReference type="GO" id="GO:0004059">
    <property type="term" value="F:aralkylamine N-acetyltransferase activity"/>
    <property type="evidence" value="ECO:0007669"/>
    <property type="project" value="TreeGrafter"/>
</dbReference>
<keyword evidence="3" id="KW-1185">Reference proteome</keyword>
<dbReference type="Gene3D" id="3.40.630.30">
    <property type="match status" value="1"/>
</dbReference>
<evidence type="ECO:0000313" key="4">
    <source>
        <dbReference type="RefSeq" id="XP_020858234.1"/>
    </source>
</evidence>
<evidence type="ECO:0000313" key="3">
    <source>
        <dbReference type="Proteomes" id="UP000515140"/>
    </source>
</evidence>
<sequence length="198" mass="22408">MEETVAVGAPRADRISALNAMPRQKPRILSPVWGLSESPSRQRRHTLPASEFRCLSPEDAIGVFEIEREAFISVSGNCPLYIDEIQHFLTLCPEMSLGWFEEGRLVAFIIGSLWDQDRLTQERQWDGGETVGPSMSPTSWEWKEMLAELKGSFLVRKGQLSYVPWLLLNPPAYVGGGEWKKNIPFLIGTDREGQPFFP</sequence>
<evidence type="ECO:0000256" key="2">
    <source>
        <dbReference type="ARBA" id="ARBA00023315"/>
    </source>
</evidence>
<dbReference type="GO" id="GO:0009416">
    <property type="term" value="P:response to light stimulus"/>
    <property type="evidence" value="ECO:0007669"/>
    <property type="project" value="TreeGrafter"/>
</dbReference>
<dbReference type="PANTHER" id="PTHR10908">
    <property type="entry name" value="SEROTONIN N-ACETYLTRANSFERASE"/>
    <property type="match status" value="1"/>
</dbReference>
<dbReference type="GO" id="GO:0005737">
    <property type="term" value="C:cytoplasm"/>
    <property type="evidence" value="ECO:0007669"/>
    <property type="project" value="TreeGrafter"/>
</dbReference>